<dbReference type="Proteomes" id="UP000824242">
    <property type="component" value="Unassembled WGS sequence"/>
</dbReference>
<reference evidence="2" key="1">
    <citation type="submission" date="2020-10" db="EMBL/GenBank/DDBJ databases">
        <authorList>
            <person name="Gilroy R."/>
        </authorList>
    </citation>
    <scope>NUCLEOTIDE SEQUENCE</scope>
    <source>
        <strain evidence="2">ChiSxjej1B13-7958</strain>
    </source>
</reference>
<feature type="region of interest" description="Disordered" evidence="1">
    <location>
        <begin position="35"/>
        <end position="54"/>
    </location>
</feature>
<evidence type="ECO:0000256" key="1">
    <source>
        <dbReference type="SAM" id="MobiDB-lite"/>
    </source>
</evidence>
<sequence length="244" mass="27567">MMDLMNAVRFSGNIASSALQSSRAAQGTAFQDLMARESQEKEAQAQTETQPADRELTTIGWSEAMAGKTGDIIVPKDEEDRALMNAWFADYLERNPGPSPEDYEPLPNLSDVLSGEEWKELADKYNPSCMTQKEYDSFLEDLVEMGALHTSDLEDLGHSEYAPKWVKITAAMLRPKIANGAELPPGGSVPTFTNGARYVNVLYWAQEEKSWLYYDEEQSDWVRDHKAQAFQQVYDVLQQMRFMG</sequence>
<evidence type="ECO:0000313" key="2">
    <source>
        <dbReference type="EMBL" id="HIR47651.1"/>
    </source>
</evidence>
<proteinExistence type="predicted"/>
<gene>
    <name evidence="2" type="ORF">IAB89_08370</name>
</gene>
<comment type="caution">
    <text evidence="2">The sequence shown here is derived from an EMBL/GenBank/DDBJ whole genome shotgun (WGS) entry which is preliminary data.</text>
</comment>
<dbReference type="EMBL" id="DVGZ01000090">
    <property type="protein sequence ID" value="HIR47651.1"/>
    <property type="molecule type" value="Genomic_DNA"/>
</dbReference>
<evidence type="ECO:0000313" key="3">
    <source>
        <dbReference type="Proteomes" id="UP000824242"/>
    </source>
</evidence>
<protein>
    <submittedName>
        <fullName evidence="2">Uncharacterized protein</fullName>
    </submittedName>
</protein>
<accession>A0A9D1ANC5</accession>
<name>A0A9D1ANC5_9FIRM</name>
<organism evidence="2 3">
    <name type="scientific">Candidatus Caccousia avicola</name>
    <dbReference type="NCBI Taxonomy" id="2840721"/>
    <lineage>
        <taxon>Bacteria</taxon>
        <taxon>Bacillati</taxon>
        <taxon>Bacillota</taxon>
        <taxon>Clostridia</taxon>
        <taxon>Eubacteriales</taxon>
        <taxon>Oscillospiraceae</taxon>
        <taxon>Oscillospiraceae incertae sedis</taxon>
        <taxon>Candidatus Caccousia</taxon>
    </lineage>
</organism>
<dbReference type="AlphaFoldDB" id="A0A9D1ANC5"/>
<reference evidence="2" key="2">
    <citation type="journal article" date="2021" name="PeerJ">
        <title>Extensive microbial diversity within the chicken gut microbiome revealed by metagenomics and culture.</title>
        <authorList>
            <person name="Gilroy R."/>
            <person name="Ravi A."/>
            <person name="Getino M."/>
            <person name="Pursley I."/>
            <person name="Horton D.L."/>
            <person name="Alikhan N.F."/>
            <person name="Baker D."/>
            <person name="Gharbi K."/>
            <person name="Hall N."/>
            <person name="Watson M."/>
            <person name="Adriaenssens E.M."/>
            <person name="Foster-Nyarko E."/>
            <person name="Jarju S."/>
            <person name="Secka A."/>
            <person name="Antonio M."/>
            <person name="Oren A."/>
            <person name="Chaudhuri R.R."/>
            <person name="La Ragione R."/>
            <person name="Hildebrand F."/>
            <person name="Pallen M.J."/>
        </authorList>
    </citation>
    <scope>NUCLEOTIDE SEQUENCE</scope>
    <source>
        <strain evidence="2">ChiSxjej1B13-7958</strain>
    </source>
</reference>